<protein>
    <recommendedName>
        <fullName evidence="5">Transmembrane protein</fullName>
    </recommendedName>
</protein>
<dbReference type="AlphaFoldDB" id="S9UQJ7"/>
<feature type="transmembrane region" description="Helical" evidence="2">
    <location>
        <begin position="25"/>
        <end position="42"/>
    </location>
</feature>
<evidence type="ECO:0000256" key="2">
    <source>
        <dbReference type="SAM" id="Phobius"/>
    </source>
</evidence>
<proteinExistence type="predicted"/>
<evidence type="ECO:0008006" key="5">
    <source>
        <dbReference type="Google" id="ProtNLM"/>
    </source>
</evidence>
<accession>S9UQJ7</accession>
<name>S9UQJ7_9TRYP</name>
<feature type="coiled-coil region" evidence="1">
    <location>
        <begin position="66"/>
        <end position="93"/>
    </location>
</feature>
<organism evidence="3 4">
    <name type="scientific">Strigomonas culicis</name>
    <dbReference type="NCBI Taxonomy" id="28005"/>
    <lineage>
        <taxon>Eukaryota</taxon>
        <taxon>Discoba</taxon>
        <taxon>Euglenozoa</taxon>
        <taxon>Kinetoplastea</taxon>
        <taxon>Metakinetoplastina</taxon>
        <taxon>Trypanosomatida</taxon>
        <taxon>Trypanosomatidae</taxon>
        <taxon>Strigomonadinae</taxon>
        <taxon>Strigomonas</taxon>
    </lineage>
</organism>
<dbReference type="EMBL" id="ATMH01003621">
    <property type="protein sequence ID" value="EPY31103.1"/>
    <property type="molecule type" value="Genomic_DNA"/>
</dbReference>
<keyword evidence="2" id="KW-0812">Transmembrane</keyword>
<dbReference type="OrthoDB" id="277778at2759"/>
<comment type="caution">
    <text evidence="3">The sequence shown here is derived from an EMBL/GenBank/DDBJ whole genome shotgun (WGS) entry which is preliminary data.</text>
</comment>
<evidence type="ECO:0000256" key="1">
    <source>
        <dbReference type="SAM" id="Coils"/>
    </source>
</evidence>
<reference evidence="3 4" key="1">
    <citation type="journal article" date="2013" name="PLoS ONE">
        <title>Predicting the Proteins of Angomonas deanei, Strigomonas culicis and Their Respective Endosymbionts Reveals New Aspects of the Trypanosomatidae Family.</title>
        <authorList>
            <person name="Motta M.C."/>
            <person name="Martins A.C."/>
            <person name="de Souza S.S."/>
            <person name="Catta-Preta C.M."/>
            <person name="Silva R."/>
            <person name="Klein C.C."/>
            <person name="de Almeida L.G."/>
            <person name="de Lima Cunha O."/>
            <person name="Ciapina L.P."/>
            <person name="Brocchi M."/>
            <person name="Colabardini A.C."/>
            <person name="de Araujo Lima B."/>
            <person name="Machado C.R."/>
            <person name="de Almeida Soares C.M."/>
            <person name="Probst C.M."/>
            <person name="de Menezes C.B."/>
            <person name="Thompson C.E."/>
            <person name="Bartholomeu D.C."/>
            <person name="Gradia D.F."/>
            <person name="Pavoni D.P."/>
            <person name="Grisard E.C."/>
            <person name="Fantinatti-Garboggini F."/>
            <person name="Marchini F.K."/>
            <person name="Rodrigues-Luiz G.F."/>
            <person name="Wagner G."/>
            <person name="Goldman G.H."/>
            <person name="Fietto J.L."/>
            <person name="Elias M.C."/>
            <person name="Goldman M.H."/>
            <person name="Sagot M.F."/>
            <person name="Pereira M."/>
            <person name="Stoco P.H."/>
            <person name="de Mendonca-Neto R.P."/>
            <person name="Teixeira S.M."/>
            <person name="Maciel T.E."/>
            <person name="de Oliveira Mendes T.A."/>
            <person name="Urmenyi T.P."/>
            <person name="de Souza W."/>
            <person name="Schenkman S."/>
            <person name="de Vasconcelos A.T."/>
        </authorList>
    </citation>
    <scope>NUCLEOTIDE SEQUENCE [LARGE SCALE GENOMIC DNA]</scope>
</reference>
<keyword evidence="2" id="KW-0472">Membrane</keyword>
<evidence type="ECO:0000313" key="3">
    <source>
        <dbReference type="EMBL" id="EPY31103.1"/>
    </source>
</evidence>
<evidence type="ECO:0000313" key="4">
    <source>
        <dbReference type="Proteomes" id="UP000015354"/>
    </source>
</evidence>
<keyword evidence="2" id="KW-1133">Transmembrane helix</keyword>
<keyword evidence="4" id="KW-1185">Reference proteome</keyword>
<sequence>MPRAYYKPFTAYEEAVGYHGAKRNAYFFLALFFGGLLFKCVLLNNYSTVMNPDLEGRSPLEADPRYRAAMDRREELLQDIASKEAMRRAIRRQLPPPPA</sequence>
<keyword evidence="1" id="KW-0175">Coiled coil</keyword>
<dbReference type="Proteomes" id="UP000015354">
    <property type="component" value="Unassembled WGS sequence"/>
</dbReference>
<gene>
    <name evidence="3" type="ORF">STCU_03621</name>
</gene>